<dbReference type="EMBL" id="BRXX01000293">
    <property type="protein sequence ID" value="GMI03025.1"/>
    <property type="molecule type" value="Genomic_DNA"/>
</dbReference>
<dbReference type="AlphaFoldDB" id="A0A9W7F4A8"/>
<feature type="region of interest" description="Disordered" evidence="1">
    <location>
        <begin position="1"/>
        <end position="30"/>
    </location>
</feature>
<keyword evidence="3" id="KW-1185">Reference proteome</keyword>
<name>A0A9W7F4A8_9STRA</name>
<comment type="caution">
    <text evidence="2">The sequence shown here is derived from an EMBL/GenBank/DDBJ whole genome shotgun (WGS) entry which is preliminary data.</text>
</comment>
<reference evidence="3" key="1">
    <citation type="journal article" date="2023" name="Commun. Biol.">
        <title>Genome analysis of Parmales, the sister group of diatoms, reveals the evolutionary specialization of diatoms from phago-mixotrophs to photoautotrophs.</title>
        <authorList>
            <person name="Ban H."/>
            <person name="Sato S."/>
            <person name="Yoshikawa S."/>
            <person name="Yamada K."/>
            <person name="Nakamura Y."/>
            <person name="Ichinomiya M."/>
            <person name="Sato N."/>
            <person name="Blanc-Mathieu R."/>
            <person name="Endo H."/>
            <person name="Kuwata A."/>
            <person name="Ogata H."/>
        </authorList>
    </citation>
    <scope>NUCLEOTIDE SEQUENCE [LARGE SCALE GENOMIC DNA]</scope>
    <source>
        <strain evidence="3">NIES 3699</strain>
    </source>
</reference>
<dbReference type="Proteomes" id="UP001165160">
    <property type="component" value="Unassembled WGS sequence"/>
</dbReference>
<gene>
    <name evidence="2" type="ORF">TrVE_jg9736</name>
</gene>
<evidence type="ECO:0000313" key="2">
    <source>
        <dbReference type="EMBL" id="GMI03025.1"/>
    </source>
</evidence>
<organism evidence="2 3">
    <name type="scientific">Triparma verrucosa</name>
    <dbReference type="NCBI Taxonomy" id="1606542"/>
    <lineage>
        <taxon>Eukaryota</taxon>
        <taxon>Sar</taxon>
        <taxon>Stramenopiles</taxon>
        <taxon>Ochrophyta</taxon>
        <taxon>Bolidophyceae</taxon>
        <taxon>Parmales</taxon>
        <taxon>Triparmaceae</taxon>
        <taxon>Triparma</taxon>
    </lineage>
</organism>
<evidence type="ECO:0000256" key="1">
    <source>
        <dbReference type="SAM" id="MobiDB-lite"/>
    </source>
</evidence>
<sequence length="99" mass="11585">MPRKRTNISGVDKDTSDLPRSGVDNDSGPSFFDTDDFRWSFSRIVTPDLLMKTRILSKAWLRVTDNFIDERVESGELMVIGENDRWLWRLKFLRRGDCS</sequence>
<proteinExistence type="predicted"/>
<evidence type="ECO:0000313" key="3">
    <source>
        <dbReference type="Proteomes" id="UP001165160"/>
    </source>
</evidence>
<accession>A0A9W7F4A8</accession>
<protein>
    <submittedName>
        <fullName evidence="2">Uncharacterized protein</fullName>
    </submittedName>
</protein>